<evidence type="ECO:0000313" key="2">
    <source>
        <dbReference type="EMBL" id="MBB4286327.1"/>
    </source>
</evidence>
<name>A0A7W6S080_9PROT</name>
<dbReference type="Pfam" id="PF05258">
    <property type="entry name" value="DciA"/>
    <property type="match status" value="1"/>
</dbReference>
<comment type="caution">
    <text evidence="2">The sequence shown here is derived from an EMBL/GenBank/DDBJ whole genome shotgun (WGS) entry which is preliminary data.</text>
</comment>
<organism evidence="2 3">
    <name type="scientific">Roseospira goensis</name>
    <dbReference type="NCBI Taxonomy" id="391922"/>
    <lineage>
        <taxon>Bacteria</taxon>
        <taxon>Pseudomonadati</taxon>
        <taxon>Pseudomonadota</taxon>
        <taxon>Alphaproteobacteria</taxon>
        <taxon>Rhodospirillales</taxon>
        <taxon>Rhodospirillaceae</taxon>
        <taxon>Roseospira</taxon>
    </lineage>
</organism>
<dbReference type="PANTHER" id="PTHR36456">
    <property type="entry name" value="UPF0232 PROTEIN SCO3875"/>
    <property type="match status" value="1"/>
</dbReference>
<reference evidence="2 3" key="1">
    <citation type="submission" date="2020-08" db="EMBL/GenBank/DDBJ databases">
        <title>Genome sequencing of Purple Non-Sulfur Bacteria from various extreme environments.</title>
        <authorList>
            <person name="Mayer M."/>
        </authorList>
    </citation>
    <scope>NUCLEOTIDE SEQUENCE [LARGE SCALE GENOMIC DNA]</scope>
    <source>
        <strain evidence="2 3">JA135</strain>
    </source>
</reference>
<sequence length="203" mass="21544">MSDPPPPDGRRGPPPAWLRRLVTAEGERLPVHDLTNRSSRSRAVGQLLEPATRRLLGRRGVAMGPILAHWADIVGPALARQCVPLKLVMPRGTKAGGRGGTLHVKAAAGACATELTHRAPMLCQRINTHVGFEAVAALRVTQGPLSGAAARRPARRGRALPPPPPSPEALRALDAKLAAVTDPELRAALERLGRAVLSGPRRR</sequence>
<dbReference type="EMBL" id="JACIGI010000015">
    <property type="protein sequence ID" value="MBB4286327.1"/>
    <property type="molecule type" value="Genomic_DNA"/>
</dbReference>
<dbReference type="Proteomes" id="UP000555728">
    <property type="component" value="Unassembled WGS sequence"/>
</dbReference>
<evidence type="ECO:0008006" key="4">
    <source>
        <dbReference type="Google" id="ProtNLM"/>
    </source>
</evidence>
<evidence type="ECO:0000256" key="1">
    <source>
        <dbReference type="SAM" id="MobiDB-lite"/>
    </source>
</evidence>
<dbReference type="RefSeq" id="WP_184435083.1">
    <property type="nucleotide sequence ID" value="NZ_JACIGI010000015.1"/>
</dbReference>
<gene>
    <name evidence="2" type="ORF">GGD88_002056</name>
</gene>
<keyword evidence="3" id="KW-1185">Reference proteome</keyword>
<proteinExistence type="predicted"/>
<accession>A0A7W6S080</accession>
<feature type="region of interest" description="Disordered" evidence="1">
    <location>
        <begin position="145"/>
        <end position="169"/>
    </location>
</feature>
<evidence type="ECO:0000313" key="3">
    <source>
        <dbReference type="Proteomes" id="UP000555728"/>
    </source>
</evidence>
<dbReference type="InterPro" id="IPR007922">
    <property type="entry name" value="DciA-like"/>
</dbReference>
<dbReference type="PANTHER" id="PTHR36456:SF1">
    <property type="entry name" value="UPF0232 PROTEIN SCO3875"/>
    <property type="match status" value="1"/>
</dbReference>
<protein>
    <recommendedName>
        <fullName evidence="4">DUF721 domain-containing protein</fullName>
    </recommendedName>
</protein>
<dbReference type="AlphaFoldDB" id="A0A7W6S080"/>